<dbReference type="Gene3D" id="3.90.950.20">
    <property type="entry name" value="CinA-like"/>
    <property type="match status" value="1"/>
</dbReference>
<protein>
    <submittedName>
        <fullName evidence="2">Competence damage-inducible protein A</fullName>
    </submittedName>
</protein>
<dbReference type="SUPFAM" id="SSF142433">
    <property type="entry name" value="CinA-like"/>
    <property type="match status" value="1"/>
</dbReference>
<dbReference type="AlphaFoldDB" id="A0A916WBY9"/>
<evidence type="ECO:0000313" key="3">
    <source>
        <dbReference type="Proteomes" id="UP000646478"/>
    </source>
</evidence>
<keyword evidence="3" id="KW-1185">Reference proteome</keyword>
<dbReference type="Pfam" id="PF02464">
    <property type="entry name" value="CinA"/>
    <property type="match status" value="1"/>
</dbReference>
<dbReference type="Proteomes" id="UP000646478">
    <property type="component" value="Unassembled WGS sequence"/>
</dbReference>
<dbReference type="EMBL" id="BMHH01000003">
    <property type="protein sequence ID" value="GGA85501.1"/>
    <property type="molecule type" value="Genomic_DNA"/>
</dbReference>
<reference evidence="2" key="1">
    <citation type="journal article" date="2014" name="Int. J. Syst. Evol. Microbiol.">
        <title>Complete genome sequence of Corynebacterium casei LMG S-19264T (=DSM 44701T), isolated from a smear-ripened cheese.</title>
        <authorList>
            <consortium name="US DOE Joint Genome Institute (JGI-PGF)"/>
            <person name="Walter F."/>
            <person name="Albersmeier A."/>
            <person name="Kalinowski J."/>
            <person name="Ruckert C."/>
        </authorList>
    </citation>
    <scope>NUCLEOTIDE SEQUENCE</scope>
    <source>
        <strain evidence="2">CGMCC 1.15082</strain>
    </source>
</reference>
<evidence type="ECO:0000259" key="1">
    <source>
        <dbReference type="Pfam" id="PF02464"/>
    </source>
</evidence>
<accession>A0A916WBY9</accession>
<name>A0A916WBY9_9HYPH</name>
<evidence type="ECO:0000313" key="2">
    <source>
        <dbReference type="EMBL" id="GGA85501.1"/>
    </source>
</evidence>
<dbReference type="RefSeq" id="WP_188822322.1">
    <property type="nucleotide sequence ID" value="NZ_BMHH01000003.1"/>
</dbReference>
<proteinExistence type="predicted"/>
<organism evidence="2 3">
    <name type="scientific">Brucella endophytica</name>
    <dbReference type="NCBI Taxonomy" id="1963359"/>
    <lineage>
        <taxon>Bacteria</taxon>
        <taxon>Pseudomonadati</taxon>
        <taxon>Pseudomonadota</taxon>
        <taxon>Alphaproteobacteria</taxon>
        <taxon>Hyphomicrobiales</taxon>
        <taxon>Brucellaceae</taxon>
        <taxon>Brucella/Ochrobactrum group</taxon>
        <taxon>Brucella</taxon>
    </lineage>
</organism>
<sequence length="168" mass="17277">MKDKAVEEKAEAVLAACRKAGMMLATAESCTGGQIISALTDIAGCSHVVDRGFITYSNEAKQEMLGVPAALIEQVGAVSREVALAMVEGALAHSHAGVAIAVTGIAGPDGGSEEKPVGLVHIAAMRRDGKAVHRECRFGDLGRDGVRRATVLTALGLVAEVLGTETNK</sequence>
<dbReference type="InterPro" id="IPR008136">
    <property type="entry name" value="CinA_C"/>
</dbReference>
<dbReference type="InterPro" id="IPR036653">
    <property type="entry name" value="CinA-like_C"/>
</dbReference>
<dbReference type="NCBIfam" id="TIGR00199">
    <property type="entry name" value="PncC_domain"/>
    <property type="match status" value="1"/>
</dbReference>
<feature type="domain" description="CinA C-terminal" evidence="1">
    <location>
        <begin position="8"/>
        <end position="161"/>
    </location>
</feature>
<comment type="caution">
    <text evidence="2">The sequence shown here is derived from an EMBL/GenBank/DDBJ whole genome shotgun (WGS) entry which is preliminary data.</text>
</comment>
<gene>
    <name evidence="2" type="ORF">GCM10011491_11370</name>
</gene>
<reference evidence="2" key="2">
    <citation type="submission" date="2020-09" db="EMBL/GenBank/DDBJ databases">
        <authorList>
            <person name="Sun Q."/>
            <person name="Zhou Y."/>
        </authorList>
    </citation>
    <scope>NUCLEOTIDE SEQUENCE</scope>
    <source>
        <strain evidence="2">CGMCC 1.15082</strain>
    </source>
</reference>